<dbReference type="PROSITE" id="PS00953">
    <property type="entry name" value="GLYCOSYL_HYDROL_F25_1"/>
    <property type="match status" value="1"/>
</dbReference>
<dbReference type="InterPro" id="IPR018077">
    <property type="entry name" value="Glyco_hydro_fam25_subgr"/>
</dbReference>
<dbReference type="Gene3D" id="3.20.20.80">
    <property type="entry name" value="Glycosidases"/>
    <property type="match status" value="1"/>
</dbReference>
<dbReference type="EC" id="3.2.1.17" evidence="4"/>
<dbReference type="InterPro" id="IPR008270">
    <property type="entry name" value="Glyco_hydro_25_AS"/>
</dbReference>
<dbReference type="GO" id="GO:0016998">
    <property type="term" value="P:cell wall macromolecule catabolic process"/>
    <property type="evidence" value="ECO:0007669"/>
    <property type="project" value="InterPro"/>
</dbReference>
<dbReference type="OrthoDB" id="9798192at2"/>
<gene>
    <name evidence="5" type="ORF">GRI97_03745</name>
</gene>
<sequence>MNDPAHSRPKARPKSRLGCGILIAPLIVLAGLGALGSKAWGPSRADYPVQGIDVSHHQGAINWPQLPGQGVDFAYIKATEGADFTDPAFAANWQAAGAAGVKRGAYHFFTLCRPGAEQAAHFIATVPVEPGVLAPAVDLEFLGNCTQRLKPTDVQGELTAFLTAVEAHYGQQAVLYLTGEFDEAYDISARFDRPLWLRSLVFEPRFGARPWTIWQASNFRRVEGINGRVDWNAMRGPATPQ</sequence>
<name>A0A6I4TS12_9SPHN</name>
<evidence type="ECO:0000256" key="2">
    <source>
        <dbReference type="ARBA" id="ARBA00022801"/>
    </source>
</evidence>
<evidence type="ECO:0000256" key="4">
    <source>
        <dbReference type="RuleBase" id="RU361176"/>
    </source>
</evidence>
<dbReference type="PANTHER" id="PTHR34135">
    <property type="entry name" value="LYSOZYME"/>
    <property type="match status" value="1"/>
</dbReference>
<protein>
    <recommendedName>
        <fullName evidence="4">Lysozyme</fullName>
        <ecNumber evidence="4">3.2.1.17</ecNumber>
    </recommendedName>
</protein>
<keyword evidence="3 4" id="KW-0326">Glycosidase</keyword>
<evidence type="ECO:0000313" key="5">
    <source>
        <dbReference type="EMBL" id="MXO98099.1"/>
    </source>
</evidence>
<comment type="catalytic activity">
    <reaction evidence="4">
        <text>Hydrolysis of (1-&gt;4)-beta-linkages between N-acetylmuramic acid and N-acetyl-D-glucosamine residues in a peptidoglycan and between N-acetyl-D-glucosamine residues in chitodextrins.</text>
        <dbReference type="EC" id="3.2.1.17"/>
    </reaction>
</comment>
<dbReference type="SUPFAM" id="SSF51445">
    <property type="entry name" value="(Trans)glycosidases"/>
    <property type="match status" value="1"/>
</dbReference>
<comment type="similarity">
    <text evidence="1 4">Belongs to the glycosyl hydrolase 25 family.</text>
</comment>
<dbReference type="Pfam" id="PF01183">
    <property type="entry name" value="Glyco_hydro_25"/>
    <property type="match status" value="1"/>
</dbReference>
<dbReference type="SMART" id="SM00641">
    <property type="entry name" value="Glyco_25"/>
    <property type="match status" value="1"/>
</dbReference>
<keyword evidence="2 4" id="KW-0378">Hydrolase</keyword>
<proteinExistence type="inferred from homology"/>
<evidence type="ECO:0000256" key="3">
    <source>
        <dbReference type="ARBA" id="ARBA00023295"/>
    </source>
</evidence>
<dbReference type="InterPro" id="IPR002053">
    <property type="entry name" value="Glyco_hydro_25"/>
</dbReference>
<dbReference type="EMBL" id="WTYJ01000001">
    <property type="protein sequence ID" value="MXO98099.1"/>
    <property type="molecule type" value="Genomic_DNA"/>
</dbReference>
<dbReference type="InterPro" id="IPR017853">
    <property type="entry name" value="GH"/>
</dbReference>
<dbReference type="PROSITE" id="PS51904">
    <property type="entry name" value="GLYCOSYL_HYDROL_F25_2"/>
    <property type="match status" value="1"/>
</dbReference>
<evidence type="ECO:0000256" key="1">
    <source>
        <dbReference type="ARBA" id="ARBA00010646"/>
    </source>
</evidence>
<dbReference type="GO" id="GO:0016052">
    <property type="term" value="P:carbohydrate catabolic process"/>
    <property type="evidence" value="ECO:0007669"/>
    <property type="project" value="TreeGrafter"/>
</dbReference>
<keyword evidence="6" id="KW-1185">Reference proteome</keyword>
<reference evidence="5 6" key="1">
    <citation type="submission" date="2019-12" db="EMBL/GenBank/DDBJ databases">
        <title>Genomic-based taxomic classification of the family Erythrobacteraceae.</title>
        <authorList>
            <person name="Xu L."/>
        </authorList>
    </citation>
    <scope>NUCLEOTIDE SEQUENCE [LARGE SCALE GENOMIC DNA]</scope>
    <source>
        <strain evidence="5 6">S36</strain>
    </source>
</reference>
<dbReference type="GO" id="GO:0003796">
    <property type="term" value="F:lysozyme activity"/>
    <property type="evidence" value="ECO:0007669"/>
    <property type="project" value="UniProtKB-EC"/>
</dbReference>
<organism evidence="5 6">
    <name type="scientific">Croceibacterium xixiisoli</name>
    <dbReference type="NCBI Taxonomy" id="1476466"/>
    <lineage>
        <taxon>Bacteria</taxon>
        <taxon>Pseudomonadati</taxon>
        <taxon>Pseudomonadota</taxon>
        <taxon>Alphaproteobacteria</taxon>
        <taxon>Sphingomonadales</taxon>
        <taxon>Erythrobacteraceae</taxon>
        <taxon>Croceibacterium</taxon>
    </lineage>
</organism>
<dbReference type="RefSeq" id="WP_161389768.1">
    <property type="nucleotide sequence ID" value="NZ_JBHSCP010000001.1"/>
</dbReference>
<dbReference type="PANTHER" id="PTHR34135:SF2">
    <property type="entry name" value="LYSOZYME"/>
    <property type="match status" value="1"/>
</dbReference>
<dbReference type="GO" id="GO:0009253">
    <property type="term" value="P:peptidoglycan catabolic process"/>
    <property type="evidence" value="ECO:0007669"/>
    <property type="project" value="InterPro"/>
</dbReference>
<dbReference type="AlphaFoldDB" id="A0A6I4TS12"/>
<evidence type="ECO:0000313" key="6">
    <source>
        <dbReference type="Proteomes" id="UP000469430"/>
    </source>
</evidence>
<comment type="caution">
    <text evidence="5">The sequence shown here is derived from an EMBL/GenBank/DDBJ whole genome shotgun (WGS) entry which is preliminary data.</text>
</comment>
<accession>A0A6I4TS12</accession>
<dbReference type="Proteomes" id="UP000469430">
    <property type="component" value="Unassembled WGS sequence"/>
</dbReference>